<dbReference type="InterPro" id="IPR002178">
    <property type="entry name" value="PTS_EIIA_type-2_dom"/>
</dbReference>
<accession>A0A9E8RVG3</accession>
<keyword evidence="2" id="KW-0677">Repeat</keyword>
<dbReference type="Pfam" id="PF05043">
    <property type="entry name" value="Mga"/>
    <property type="match status" value="1"/>
</dbReference>
<dbReference type="Pfam" id="PF00874">
    <property type="entry name" value="PRD"/>
    <property type="match status" value="2"/>
</dbReference>
<dbReference type="PROSITE" id="PS51372">
    <property type="entry name" value="PRD_2"/>
    <property type="match status" value="2"/>
</dbReference>
<dbReference type="InterPro" id="IPR036388">
    <property type="entry name" value="WH-like_DNA-bd_sf"/>
</dbReference>
<feature type="domain" description="PRD" evidence="8">
    <location>
        <begin position="291"/>
        <end position="396"/>
    </location>
</feature>
<evidence type="ECO:0000256" key="4">
    <source>
        <dbReference type="ARBA" id="ARBA00023159"/>
    </source>
</evidence>
<dbReference type="InterPro" id="IPR016152">
    <property type="entry name" value="PTrfase/Anion_transptr"/>
</dbReference>
<sequence>MNRRQKELLKIFALSKDQIFRVQQLAAQLDCGEKTVRNDLDKVKHYLQKFPSAKLIRTPGVGISLQLNEEDRLTILQEMLAKREDVKTDEEIKVEIAYQLLSTNKPLTLQQLADRYYVPKARIKHDLDAIALWLEKYELEMISKPRLGHVIQGTELNKRNALARLYELNATHISNDNYVLNLFIPYEREAVKRALQQMADQFSLNFLAGTFENLLVHALIMIKRTLQKSPVNVPIEEKQAAMKLPEYKYVDFLFQRLETIFRIRFPEDERIYFTWHLASSKLQSNQPTNSLVYTDVIESVHELIGKMEQLTLMNFRADAVLMSSLTIHLHAVFNRLKYGFPISNPLLSDIKKMYPYIFNMVVLAVNETKGMKNLPEDEVAYIVLHFQAAIERRSGKYAKKKAVIVCHLGIGMSHLLEAKIKQHFYEIDCLACVSKDELLTVIDQLKPDFIISTVSLERSPVKHIVISPLFNQSDKKKLNDFIEKMDAEQNEYTDFHAVVPYLKKELFSRIKNHHHRFEVVEALGKRLVAEGLAKQEFIHDAVKREKKSATAIGGGIAIPHGNPELIVETSIAVAIMDEPMEWGAEWVSVVFLLAFSKQDPEVMKKVMSAMAKLSESPDFVQQLKRAEDFDAFVDLLKG</sequence>
<proteinExistence type="predicted"/>
<dbReference type="Gene3D" id="3.40.50.2300">
    <property type="match status" value="1"/>
</dbReference>
<evidence type="ECO:0000256" key="1">
    <source>
        <dbReference type="ARBA" id="ARBA00022679"/>
    </source>
</evidence>
<dbReference type="Gene3D" id="1.10.1790.10">
    <property type="entry name" value="PRD domain"/>
    <property type="match status" value="2"/>
</dbReference>
<evidence type="ECO:0000313" key="9">
    <source>
        <dbReference type="EMBL" id="WAA08898.1"/>
    </source>
</evidence>
<evidence type="ECO:0000313" key="10">
    <source>
        <dbReference type="Proteomes" id="UP001164718"/>
    </source>
</evidence>
<gene>
    <name evidence="9" type="ORF">OE104_09795</name>
</gene>
<dbReference type="SUPFAM" id="SSF55804">
    <property type="entry name" value="Phoshotransferase/anion transport protein"/>
    <property type="match status" value="1"/>
</dbReference>
<keyword evidence="5" id="KW-0804">Transcription</keyword>
<dbReference type="Gene3D" id="1.10.10.10">
    <property type="entry name" value="Winged helix-like DNA-binding domain superfamily/Winged helix DNA-binding domain"/>
    <property type="match status" value="2"/>
</dbReference>
<dbReference type="InterPro" id="IPR050661">
    <property type="entry name" value="BglG_antiterminators"/>
</dbReference>
<dbReference type="PROSITE" id="PS51099">
    <property type="entry name" value="PTS_EIIB_TYPE_2"/>
    <property type="match status" value="1"/>
</dbReference>
<dbReference type="GO" id="GO:0006355">
    <property type="term" value="P:regulation of DNA-templated transcription"/>
    <property type="evidence" value="ECO:0007669"/>
    <property type="project" value="InterPro"/>
</dbReference>
<dbReference type="InterPro" id="IPR036634">
    <property type="entry name" value="PRD_sf"/>
</dbReference>
<evidence type="ECO:0000259" key="8">
    <source>
        <dbReference type="PROSITE" id="PS51372"/>
    </source>
</evidence>
<dbReference type="AlphaFoldDB" id="A0A9E8RVG3"/>
<dbReference type="CDD" id="cd05568">
    <property type="entry name" value="PTS_IIB_bgl_like"/>
    <property type="match status" value="1"/>
</dbReference>
<keyword evidence="1" id="KW-0808">Transferase</keyword>
<dbReference type="InterPro" id="IPR007737">
    <property type="entry name" value="Mga_HTH"/>
</dbReference>
<dbReference type="PROSITE" id="PS00372">
    <property type="entry name" value="PTS_EIIA_TYPE_2_HIS"/>
    <property type="match status" value="1"/>
</dbReference>
<evidence type="ECO:0000259" key="7">
    <source>
        <dbReference type="PROSITE" id="PS51099"/>
    </source>
</evidence>
<name>A0A9E8RVG3_9BACI</name>
<dbReference type="GO" id="GO:0009401">
    <property type="term" value="P:phosphoenolpyruvate-dependent sugar phosphotransferase system"/>
    <property type="evidence" value="ECO:0007669"/>
    <property type="project" value="InterPro"/>
</dbReference>
<dbReference type="Proteomes" id="UP001164718">
    <property type="component" value="Chromosome"/>
</dbReference>
<dbReference type="CDD" id="cd00211">
    <property type="entry name" value="PTS_IIA_fru"/>
    <property type="match status" value="1"/>
</dbReference>
<organism evidence="9 10">
    <name type="scientific">Fervidibacillus albus</name>
    <dbReference type="NCBI Taxonomy" id="2980026"/>
    <lineage>
        <taxon>Bacteria</taxon>
        <taxon>Bacillati</taxon>
        <taxon>Bacillota</taxon>
        <taxon>Bacilli</taxon>
        <taxon>Bacillales</taxon>
        <taxon>Bacillaceae</taxon>
        <taxon>Fervidibacillus</taxon>
    </lineage>
</organism>
<protein>
    <submittedName>
        <fullName evidence="9">BglG family transcription antiterminator</fullName>
    </submittedName>
</protein>
<dbReference type="InterPro" id="IPR013011">
    <property type="entry name" value="PTS_EIIB_2"/>
</dbReference>
<dbReference type="RefSeq" id="WP_275416682.1">
    <property type="nucleotide sequence ID" value="NZ_CP106878.1"/>
</dbReference>
<feature type="domain" description="PTS EIIA type-2" evidence="6">
    <location>
        <begin position="500"/>
        <end position="638"/>
    </location>
</feature>
<keyword evidence="3" id="KW-0805">Transcription regulation</keyword>
<dbReference type="InterPro" id="IPR011608">
    <property type="entry name" value="PRD"/>
</dbReference>
<dbReference type="EMBL" id="CP106878">
    <property type="protein sequence ID" value="WAA08898.1"/>
    <property type="molecule type" value="Genomic_DNA"/>
</dbReference>
<dbReference type="PANTHER" id="PTHR30185:SF12">
    <property type="entry name" value="TRANSCRIPTIONAL REGULATOR MANR"/>
    <property type="match status" value="1"/>
</dbReference>
<dbReference type="GO" id="GO:0008982">
    <property type="term" value="F:protein-N(PI)-phosphohistidine-sugar phosphotransferase activity"/>
    <property type="evidence" value="ECO:0007669"/>
    <property type="project" value="InterPro"/>
</dbReference>
<dbReference type="InterPro" id="IPR036095">
    <property type="entry name" value="PTS_EIIB-like_sf"/>
</dbReference>
<dbReference type="SUPFAM" id="SSF52794">
    <property type="entry name" value="PTS system IIB component-like"/>
    <property type="match status" value="1"/>
</dbReference>
<evidence type="ECO:0000256" key="5">
    <source>
        <dbReference type="ARBA" id="ARBA00023163"/>
    </source>
</evidence>
<evidence type="ECO:0000259" key="6">
    <source>
        <dbReference type="PROSITE" id="PS51094"/>
    </source>
</evidence>
<reference evidence="9" key="1">
    <citation type="submission" date="2022-09" db="EMBL/GenBank/DDBJ databases">
        <title>Complete Genomes of Fervidibacillus albus and Fervidibacillus halotolerans isolated from tidal flat sediments.</title>
        <authorList>
            <person name="Kwon K.K."/>
            <person name="Yang S.-H."/>
            <person name="Park M.J."/>
            <person name="Oh H.-M."/>
        </authorList>
    </citation>
    <scope>NUCLEOTIDE SEQUENCE</scope>
    <source>
        <strain evidence="9">MEBiC13591</strain>
    </source>
</reference>
<evidence type="ECO:0000256" key="2">
    <source>
        <dbReference type="ARBA" id="ARBA00022737"/>
    </source>
</evidence>
<dbReference type="Pfam" id="PF00359">
    <property type="entry name" value="PTS_EIIA_2"/>
    <property type="match status" value="1"/>
</dbReference>
<dbReference type="PROSITE" id="PS51094">
    <property type="entry name" value="PTS_EIIA_TYPE_2"/>
    <property type="match status" value="1"/>
</dbReference>
<dbReference type="SUPFAM" id="SSF63520">
    <property type="entry name" value="PTS-regulatory domain, PRD"/>
    <property type="match status" value="2"/>
</dbReference>
<dbReference type="KEGG" id="faf:OE104_09795"/>
<keyword evidence="4" id="KW-0010">Activator</keyword>
<evidence type="ECO:0000256" key="3">
    <source>
        <dbReference type="ARBA" id="ARBA00023015"/>
    </source>
</evidence>
<feature type="domain" description="PTS EIIB type-2" evidence="7">
    <location>
        <begin position="400"/>
        <end position="490"/>
    </location>
</feature>
<feature type="domain" description="PRD" evidence="8">
    <location>
        <begin position="182"/>
        <end position="287"/>
    </location>
</feature>
<dbReference type="PANTHER" id="PTHR30185">
    <property type="entry name" value="CRYPTIC BETA-GLUCOSIDE BGL OPERON ANTITERMINATOR"/>
    <property type="match status" value="1"/>
</dbReference>
<dbReference type="Gene3D" id="3.40.930.10">
    <property type="entry name" value="Mannitol-specific EII, Chain A"/>
    <property type="match status" value="1"/>
</dbReference>
<keyword evidence="10" id="KW-1185">Reference proteome</keyword>